<feature type="compositionally biased region" description="Polar residues" evidence="1">
    <location>
        <begin position="33"/>
        <end position="55"/>
    </location>
</feature>
<accession>A0A1I8AU00</accession>
<protein>
    <submittedName>
        <fullName evidence="3">Major sperm protein</fullName>
    </submittedName>
</protein>
<reference evidence="3" key="1">
    <citation type="submission" date="2016-11" db="UniProtKB">
        <authorList>
            <consortium name="WormBaseParasite"/>
        </authorList>
    </citation>
    <scope>IDENTIFICATION</scope>
</reference>
<feature type="region of interest" description="Disordered" evidence="1">
    <location>
        <begin position="1"/>
        <end position="62"/>
    </location>
</feature>
<dbReference type="WBParaSite" id="L893_g9157.t1">
    <property type="protein sequence ID" value="L893_g9157.t1"/>
    <property type="gene ID" value="L893_g9157"/>
</dbReference>
<proteinExistence type="predicted"/>
<sequence length="153" mass="17442">MRNEIHPTATKFIQRQETSDGNDTSAIDESDDNAPTSRNNSDWETTTIASSQSSRSLRHRNLGELAKKENEVDVINQVEHYTLRFRVYKLCQLSDFVRYPHNNAPVAPGQMAIEVQLGKFKEVTSFVVASEETVTINEELYIPLMWPTVVKEV</sequence>
<evidence type="ECO:0000313" key="2">
    <source>
        <dbReference type="Proteomes" id="UP000095287"/>
    </source>
</evidence>
<dbReference type="AlphaFoldDB" id="A0A1I8AU00"/>
<evidence type="ECO:0000256" key="1">
    <source>
        <dbReference type="SAM" id="MobiDB-lite"/>
    </source>
</evidence>
<evidence type="ECO:0000313" key="3">
    <source>
        <dbReference type="WBParaSite" id="L893_g9157.t1"/>
    </source>
</evidence>
<keyword evidence="2" id="KW-1185">Reference proteome</keyword>
<organism evidence="2 3">
    <name type="scientific">Steinernema glaseri</name>
    <dbReference type="NCBI Taxonomy" id="37863"/>
    <lineage>
        <taxon>Eukaryota</taxon>
        <taxon>Metazoa</taxon>
        <taxon>Ecdysozoa</taxon>
        <taxon>Nematoda</taxon>
        <taxon>Chromadorea</taxon>
        <taxon>Rhabditida</taxon>
        <taxon>Tylenchina</taxon>
        <taxon>Panagrolaimomorpha</taxon>
        <taxon>Strongyloidoidea</taxon>
        <taxon>Steinernematidae</taxon>
        <taxon>Steinernema</taxon>
    </lineage>
</organism>
<dbReference type="Proteomes" id="UP000095287">
    <property type="component" value="Unplaced"/>
</dbReference>
<feature type="compositionally biased region" description="Polar residues" evidence="1">
    <location>
        <begin position="11"/>
        <end position="25"/>
    </location>
</feature>
<name>A0A1I8AU00_9BILA</name>